<name>A0A6V7WMB2_MELEN</name>
<feature type="coiled-coil region" evidence="1">
    <location>
        <begin position="710"/>
        <end position="744"/>
    </location>
</feature>
<protein>
    <submittedName>
        <fullName evidence="3">Uncharacterized protein</fullName>
    </submittedName>
</protein>
<evidence type="ECO:0000313" key="3">
    <source>
        <dbReference type="EMBL" id="CAD2188150.1"/>
    </source>
</evidence>
<organism evidence="3 4">
    <name type="scientific">Meloidogyne enterolobii</name>
    <name type="common">Root-knot nematode worm</name>
    <name type="synonym">Meloidogyne mayaguensis</name>
    <dbReference type="NCBI Taxonomy" id="390850"/>
    <lineage>
        <taxon>Eukaryota</taxon>
        <taxon>Metazoa</taxon>
        <taxon>Ecdysozoa</taxon>
        <taxon>Nematoda</taxon>
        <taxon>Chromadorea</taxon>
        <taxon>Rhabditida</taxon>
        <taxon>Tylenchina</taxon>
        <taxon>Tylenchomorpha</taxon>
        <taxon>Tylenchoidea</taxon>
        <taxon>Meloidogynidae</taxon>
        <taxon>Meloidogyninae</taxon>
        <taxon>Meloidogyne</taxon>
    </lineage>
</organism>
<keyword evidence="1" id="KW-0175">Coiled coil</keyword>
<feature type="region of interest" description="Disordered" evidence="2">
    <location>
        <begin position="140"/>
        <end position="161"/>
    </location>
</feature>
<feature type="compositionally biased region" description="Low complexity" evidence="2">
    <location>
        <begin position="657"/>
        <end position="677"/>
    </location>
</feature>
<feature type="compositionally biased region" description="Low complexity" evidence="2">
    <location>
        <begin position="1"/>
        <end position="13"/>
    </location>
</feature>
<reference evidence="3 4" key="1">
    <citation type="submission" date="2020-08" db="EMBL/GenBank/DDBJ databases">
        <authorList>
            <person name="Koutsovoulos G."/>
            <person name="Danchin GJ E."/>
        </authorList>
    </citation>
    <scope>NUCLEOTIDE SEQUENCE [LARGE SCALE GENOMIC DNA]</scope>
</reference>
<feature type="region of interest" description="Disordered" evidence="2">
    <location>
        <begin position="642"/>
        <end position="680"/>
    </location>
</feature>
<feature type="compositionally biased region" description="Pro residues" evidence="2">
    <location>
        <begin position="943"/>
        <end position="953"/>
    </location>
</feature>
<feature type="region of interest" description="Disordered" evidence="2">
    <location>
        <begin position="99"/>
        <end position="124"/>
    </location>
</feature>
<proteinExistence type="predicted"/>
<feature type="region of interest" description="Disordered" evidence="2">
    <location>
        <begin position="840"/>
        <end position="860"/>
    </location>
</feature>
<feature type="region of interest" description="Disordered" evidence="2">
    <location>
        <begin position="897"/>
        <end position="923"/>
    </location>
</feature>
<evidence type="ECO:0000256" key="1">
    <source>
        <dbReference type="SAM" id="Coils"/>
    </source>
</evidence>
<feature type="region of interest" description="Disordered" evidence="2">
    <location>
        <begin position="777"/>
        <end position="820"/>
    </location>
</feature>
<gene>
    <name evidence="3" type="ORF">MENT_LOCUS40781</name>
</gene>
<dbReference type="AlphaFoldDB" id="A0A6V7WMB2"/>
<feature type="compositionally biased region" description="Polar residues" evidence="2">
    <location>
        <begin position="798"/>
        <end position="811"/>
    </location>
</feature>
<feature type="region of interest" description="Disordered" evidence="2">
    <location>
        <begin position="939"/>
        <end position="959"/>
    </location>
</feature>
<evidence type="ECO:0000256" key="2">
    <source>
        <dbReference type="SAM" id="MobiDB-lite"/>
    </source>
</evidence>
<feature type="compositionally biased region" description="Low complexity" evidence="2">
    <location>
        <begin position="101"/>
        <end position="118"/>
    </location>
</feature>
<comment type="caution">
    <text evidence="3">The sequence shown here is derived from an EMBL/GenBank/DDBJ whole genome shotgun (WGS) entry which is preliminary data.</text>
</comment>
<dbReference type="EMBL" id="CAJEWN010000677">
    <property type="protein sequence ID" value="CAD2188150.1"/>
    <property type="molecule type" value="Genomic_DNA"/>
</dbReference>
<feature type="region of interest" description="Disordered" evidence="2">
    <location>
        <begin position="1"/>
        <end position="20"/>
    </location>
</feature>
<accession>A0A6V7WMB2</accession>
<sequence length="1168" mass="132611">MRRPQTQQTSSTQNNKSLERKVQKTMANLKASESLLPKSLLDRDSKLVPNNVAAKTFKHGRTLHNVLCCNDLSPKKVNKVPTTSSTRDRGRIPFYRNVNRSANSTNNSVSLSTTKNSSQVKEATTIGPKRKIEFSKALDPPLMQNPRFDESGYAIPNTTNSTPKIKITRDINKQNNHLFGDSEFLNNSVQTISPNVYRGRAAVSTDGDENFESAFEESFDTEERERREQIDKLEKINKNKDDKFSDFFDVNIDKTIEAEDDNFPINLPSIPTEIQPTFIADLDKHVKEIKEGLNFVSEKLDSVVGHMDKTLGDSNIYEENGMASNKFGRLSTSFKSTQTPESWINKNNEETSQNKGERNDALSVKKKRDFIFDRKYILRHRIDTLKEYTRIQLYLIREEQRNAFGNKESYSNKFKQLMNDFDLEKKKIKMELNENVDKSKLIDHYVQMFKQQEETRKLIARFKAKQELQFMERRYFEYCPDLSSSPAKAQEKQLPNFSPGLHELNIEEDSENSDGDLADELDSTLEVFDTVQSCQVADNLSDSSTPKKLTPKIPLLDFTLLSINEDIRRKNNIPKQFIQNFEENLPVPIIEKVTSSADNFNSSVQQCPLEFLADMALTNEENELNEDISVLPLQQINAQLNENTSQQEQEKTEPKNDSIISTSSEEENNSGGNTSEDITSLPFVSENVINSTNNGLNQNLTSEKVQSPRVKNLENIVIAQEQLIAQISNKNVQAENNVATLEEIFDVVEVNGGNGDLGGEFPLISNRNETDSILEEIPSPRDTDSIENKKDNGIIEGSMSNQSKIKSVNTSSRERTSAEIESIPEEIVSIKNGYASANTISSSSIDSKSEQSQQPESNNEIEKNITSRNNQLNESLNSTLEDVSDGIVSSFKPSEKSLRSILSPMPSTSLCTGRDSLSRRRSSASEALVKLRLMNNVPAISRSPPPIKSPPRATPRSPTERYLTKFPQNISARESICNDDILNSRQSIGPSELLEDLPNASQIGMVLDLSHSPIASLSDKELIKKDEYFEEKKCIEKYVKFLWKNFMENGEIDFNSIPKWEEFNIDEGFEDNFSDNLKIPKNLLRQLCYERWFNLIQNTNCLLSSKKILSTEENLKDYLQKEVLSLFVDNKREICPNGIKLRAEKTSHLALDVNRLLLAQYVYENLIV</sequence>
<evidence type="ECO:0000313" key="4">
    <source>
        <dbReference type="Proteomes" id="UP000580250"/>
    </source>
</evidence>
<dbReference type="Proteomes" id="UP000580250">
    <property type="component" value="Unassembled WGS sequence"/>
</dbReference>
<feature type="compositionally biased region" description="Basic and acidic residues" evidence="2">
    <location>
        <begin position="778"/>
        <end position="793"/>
    </location>
</feature>
<feature type="compositionally biased region" description="Low complexity" evidence="2">
    <location>
        <begin position="841"/>
        <end position="854"/>
    </location>
</feature>